<dbReference type="PRINTS" id="PR01185">
    <property type="entry name" value="INTEGRINA"/>
</dbReference>
<name>A0A0C2D7A0_9BACT</name>
<protein>
    <submittedName>
        <fullName evidence="5">RTX toxin protein</fullName>
    </submittedName>
</protein>
<dbReference type="PROSITE" id="PS51470">
    <property type="entry name" value="FG_GAP"/>
    <property type="match status" value="3"/>
</dbReference>
<dbReference type="Pfam" id="PF01839">
    <property type="entry name" value="FG-GAP"/>
    <property type="match status" value="3"/>
</dbReference>
<evidence type="ECO:0000256" key="2">
    <source>
        <dbReference type="ARBA" id="ARBA00022737"/>
    </source>
</evidence>
<dbReference type="InterPro" id="IPR000413">
    <property type="entry name" value="Integrin_alpha"/>
</dbReference>
<dbReference type="InterPro" id="IPR028994">
    <property type="entry name" value="Integrin_alpha_N"/>
</dbReference>
<evidence type="ECO:0000256" key="4">
    <source>
        <dbReference type="ARBA" id="ARBA00023180"/>
    </source>
</evidence>
<sequence length="518" mass="53975">MITTIATTLIFSSLPNIPAYDAEGYAIGKEGDRFGFQISSGDLDGDGDLDLVVTAPQQAHGNRVYVFYGPIDLANAPVLEAGMADVTIEGPAAAETGWSVAVGDLGGDGVDDLIVASPSLSNGRGQVHVFDGPLPQQSTLGIGSADHTITGGASNDYLGWSLSVGDYDGDGIAELGAGACDVGAGLYEGIGEAYVFDFDGVQSPTSVTDATAIFKGTGRSGCSLGTADFNGDDFDELLIGSYGDAINGGRNWGGSVAIVYGRAQFDAVYSLRDGDYEDQDIALIVAEAVGNNFGFDIASDDLNLDGYEDLIVGAPARECQAACSNWDRRGRTYVVLGGKDQGIGADRILAGISRASDVADTIYESSTITDQLGRSVAAGGFAGELYNRINHPILAQGVYGPAILIGSGNNEAWALAYDAGVWLELPAQFDCWWDDDLGSFTCAMQEDPKDPRQRRVDVGALGIGGHRFYGDVGQAFGLEVHAGDFDGDGGSDFVFGATHQLEYESPAGDGEAFIFQGH</sequence>
<dbReference type="GO" id="GO:0016787">
    <property type="term" value="F:hydrolase activity"/>
    <property type="evidence" value="ECO:0007669"/>
    <property type="project" value="UniProtKB-KW"/>
</dbReference>
<proteinExistence type="predicted"/>
<reference evidence="5 6" key="1">
    <citation type="submission" date="2014-12" db="EMBL/GenBank/DDBJ databases">
        <title>Genome assembly of Enhygromyxa salina DSM 15201.</title>
        <authorList>
            <person name="Sharma G."/>
            <person name="Subramanian S."/>
        </authorList>
    </citation>
    <scope>NUCLEOTIDE SEQUENCE [LARGE SCALE GENOMIC DNA]</scope>
    <source>
        <strain evidence="5 6">DSM 15201</strain>
    </source>
</reference>
<organism evidence="5 6">
    <name type="scientific">Enhygromyxa salina</name>
    <dbReference type="NCBI Taxonomy" id="215803"/>
    <lineage>
        <taxon>Bacteria</taxon>
        <taxon>Pseudomonadati</taxon>
        <taxon>Myxococcota</taxon>
        <taxon>Polyangia</taxon>
        <taxon>Nannocystales</taxon>
        <taxon>Nannocystaceae</taxon>
        <taxon>Enhygromyxa</taxon>
    </lineage>
</organism>
<comment type="caution">
    <text evidence="5">The sequence shown here is derived from an EMBL/GenBank/DDBJ whole genome shotgun (WGS) entry which is preliminary data.</text>
</comment>
<evidence type="ECO:0000256" key="3">
    <source>
        <dbReference type="ARBA" id="ARBA00022801"/>
    </source>
</evidence>
<evidence type="ECO:0000313" key="6">
    <source>
        <dbReference type="Proteomes" id="UP000031599"/>
    </source>
</evidence>
<dbReference type="PANTHER" id="PTHR23221:SF7">
    <property type="entry name" value="PHOSPHATIDYLINOSITOL-GLYCAN-SPECIFIC PHOSPHOLIPASE D"/>
    <property type="match status" value="1"/>
</dbReference>
<keyword evidence="3" id="KW-0378">Hydrolase</keyword>
<keyword evidence="4" id="KW-0325">Glycoprotein</keyword>
<dbReference type="RefSeq" id="WP_052550651.1">
    <property type="nucleotide sequence ID" value="NZ_JMCC02000045.1"/>
</dbReference>
<dbReference type="SUPFAM" id="SSF69318">
    <property type="entry name" value="Integrin alpha N-terminal domain"/>
    <property type="match status" value="1"/>
</dbReference>
<evidence type="ECO:0000313" key="5">
    <source>
        <dbReference type="EMBL" id="KIG15907.1"/>
    </source>
</evidence>
<dbReference type="InterPro" id="IPR013517">
    <property type="entry name" value="FG-GAP"/>
</dbReference>
<keyword evidence="2" id="KW-0677">Repeat</keyword>
<gene>
    <name evidence="5" type="ORF">DB30_05098</name>
</gene>
<dbReference type="Proteomes" id="UP000031599">
    <property type="component" value="Unassembled WGS sequence"/>
</dbReference>
<dbReference type="GO" id="GO:0008305">
    <property type="term" value="C:integrin complex"/>
    <property type="evidence" value="ECO:0007669"/>
    <property type="project" value="InterPro"/>
</dbReference>
<evidence type="ECO:0000256" key="1">
    <source>
        <dbReference type="ARBA" id="ARBA00022729"/>
    </source>
</evidence>
<dbReference type="Gene3D" id="2.130.10.130">
    <property type="entry name" value="Integrin alpha, N-terminal"/>
    <property type="match status" value="3"/>
</dbReference>
<dbReference type="GO" id="GO:0007155">
    <property type="term" value="P:cell adhesion"/>
    <property type="evidence" value="ECO:0007669"/>
    <property type="project" value="InterPro"/>
</dbReference>
<dbReference type="PANTHER" id="PTHR23221">
    <property type="entry name" value="GLYCOSYLPHOSPHATIDYLINOSITOL PHOSPHOLIPASE D"/>
    <property type="match status" value="1"/>
</dbReference>
<dbReference type="InterPro" id="IPR013519">
    <property type="entry name" value="Int_alpha_beta-p"/>
</dbReference>
<keyword evidence="1" id="KW-0732">Signal</keyword>
<accession>A0A0C2D7A0</accession>
<dbReference type="EMBL" id="JMCC02000045">
    <property type="protein sequence ID" value="KIG15907.1"/>
    <property type="molecule type" value="Genomic_DNA"/>
</dbReference>
<dbReference type="SMART" id="SM00191">
    <property type="entry name" value="Int_alpha"/>
    <property type="match status" value="6"/>
</dbReference>
<dbReference type="AlphaFoldDB" id="A0A0C2D7A0"/>